<evidence type="ECO:0000259" key="1">
    <source>
        <dbReference type="Pfam" id="PF06580"/>
    </source>
</evidence>
<keyword evidence="2" id="KW-0808">Transferase</keyword>
<evidence type="ECO:0000313" key="3">
    <source>
        <dbReference type="Proteomes" id="UP000503278"/>
    </source>
</evidence>
<dbReference type="PANTHER" id="PTHR34220:SF7">
    <property type="entry name" value="SENSOR HISTIDINE KINASE YPDA"/>
    <property type="match status" value="1"/>
</dbReference>
<dbReference type="GO" id="GO:0016020">
    <property type="term" value="C:membrane"/>
    <property type="evidence" value="ECO:0007669"/>
    <property type="project" value="InterPro"/>
</dbReference>
<evidence type="ECO:0000313" key="2">
    <source>
        <dbReference type="EMBL" id="QJD96261.1"/>
    </source>
</evidence>
<dbReference type="InterPro" id="IPR010559">
    <property type="entry name" value="Sig_transdc_His_kin_internal"/>
</dbReference>
<keyword evidence="3" id="KW-1185">Reference proteome</keyword>
<dbReference type="RefSeq" id="WP_169607471.1">
    <property type="nucleotide sequence ID" value="NZ_CP051682.1"/>
</dbReference>
<sequence>MKTIYRGLLFLGFSTGYFYLRNYLSEREKSEQLERDRLNEIIQRKIAEEEAMRAQNAFLMAQINPHFFFNTLDYFYHSLLKIAPELADAVSSLAGMMRFAINADKIGGLIRLGDEVEQVENLIYLHQVRQQLHIRLDVAQAAEDLFFIPLIVLTLTENIFKHGNLTKEHQQAHIRIAIDQQFLVIETHNLVNTMVASVKSNTGLLNMQKRLATAYPNNFHFEHGSIDGVYFNVKIRVALSSLNDIGKFSYP</sequence>
<gene>
    <name evidence="2" type="ORF">HH214_10490</name>
</gene>
<accession>A0A7L5DZR0</accession>
<dbReference type="InterPro" id="IPR050640">
    <property type="entry name" value="Bact_2-comp_sensor_kinase"/>
</dbReference>
<dbReference type="KEGG" id="mrob:HH214_10490"/>
<name>A0A7L5DZR0_9SPHI</name>
<dbReference type="GO" id="GO:0000155">
    <property type="term" value="F:phosphorelay sensor kinase activity"/>
    <property type="evidence" value="ECO:0007669"/>
    <property type="project" value="InterPro"/>
</dbReference>
<feature type="domain" description="Signal transduction histidine kinase internal region" evidence="1">
    <location>
        <begin position="55"/>
        <end position="130"/>
    </location>
</feature>
<dbReference type="Pfam" id="PF06580">
    <property type="entry name" value="His_kinase"/>
    <property type="match status" value="1"/>
</dbReference>
<dbReference type="AlphaFoldDB" id="A0A7L5DZR0"/>
<dbReference type="EMBL" id="CP051682">
    <property type="protein sequence ID" value="QJD96261.1"/>
    <property type="molecule type" value="Genomic_DNA"/>
</dbReference>
<dbReference type="Proteomes" id="UP000503278">
    <property type="component" value="Chromosome"/>
</dbReference>
<protein>
    <submittedName>
        <fullName evidence="2">Histidine kinase</fullName>
    </submittedName>
</protein>
<dbReference type="PANTHER" id="PTHR34220">
    <property type="entry name" value="SENSOR HISTIDINE KINASE YPDA"/>
    <property type="match status" value="1"/>
</dbReference>
<keyword evidence="2" id="KW-0418">Kinase</keyword>
<proteinExistence type="predicted"/>
<reference evidence="2 3" key="1">
    <citation type="submission" date="2020-04" db="EMBL/GenBank/DDBJ databases">
        <title>Genome sequencing of novel species.</title>
        <authorList>
            <person name="Heo J."/>
            <person name="Kim S.-J."/>
            <person name="Kim J.-S."/>
            <person name="Hong S.-B."/>
            <person name="Kwon S.-W."/>
        </authorList>
    </citation>
    <scope>NUCLEOTIDE SEQUENCE [LARGE SCALE GENOMIC DNA]</scope>
    <source>
        <strain evidence="2 3">F39-2</strain>
    </source>
</reference>
<organism evidence="2 3">
    <name type="scientific">Mucilaginibacter robiniae</name>
    <dbReference type="NCBI Taxonomy" id="2728022"/>
    <lineage>
        <taxon>Bacteria</taxon>
        <taxon>Pseudomonadati</taxon>
        <taxon>Bacteroidota</taxon>
        <taxon>Sphingobacteriia</taxon>
        <taxon>Sphingobacteriales</taxon>
        <taxon>Sphingobacteriaceae</taxon>
        <taxon>Mucilaginibacter</taxon>
    </lineage>
</organism>